<dbReference type="Proteomes" id="UP001501414">
    <property type="component" value="Unassembled WGS sequence"/>
</dbReference>
<keyword evidence="1" id="KW-0812">Transmembrane</keyword>
<feature type="transmembrane region" description="Helical" evidence="1">
    <location>
        <begin position="154"/>
        <end position="173"/>
    </location>
</feature>
<organism evidence="3 4">
    <name type="scientific">Pseudonocardia kongjuensis</name>
    <dbReference type="NCBI Taxonomy" id="102227"/>
    <lineage>
        <taxon>Bacteria</taxon>
        <taxon>Bacillati</taxon>
        <taxon>Actinomycetota</taxon>
        <taxon>Actinomycetes</taxon>
        <taxon>Pseudonocardiales</taxon>
        <taxon>Pseudonocardiaceae</taxon>
        <taxon>Pseudonocardia</taxon>
    </lineage>
</organism>
<proteinExistence type="predicted"/>
<evidence type="ECO:0000256" key="1">
    <source>
        <dbReference type="SAM" id="Phobius"/>
    </source>
</evidence>
<feature type="domain" description="CAAX prenyl protease 2/Lysostaphin resistance protein A-like" evidence="2">
    <location>
        <begin position="103"/>
        <end position="190"/>
    </location>
</feature>
<dbReference type="EMBL" id="BAAAJK010000003">
    <property type="protein sequence ID" value="GAA1381007.1"/>
    <property type="molecule type" value="Genomic_DNA"/>
</dbReference>
<sequence>MLAAFTVLAAGAAVLAGHLPGGDDGVPGLAVRAGAGVVVAAIVLWAGSRFLGRAPATARAGFAVAAPALVWFAAITLVAGAALLSGSAELDRAALGSAAVAALTVAPLLVLAAALPEELVFRGYVQHVLGRHLAPMSTIAAQAALFAVCTGLVTRSAAGLTGAFLTGVFLGYLRQFTGDLWGVLGLRAAMTVSTVFLGAAGFVFTRAPAVWNLALGVGAALCVLLVAVLLHRRNPRPVSEPGDAAPRPRTGLNQKGILYDVGSSYLPGQHSRARWRPDVVREELRVIREDLHCTAVCLFGESPQRLEEAARAALDQGLYVWLQPRRFDAPVPRVLDNLAEVAGIAQRLREEHPDRVGLNVGCEISLLHRGVLPGGLGARTVGLAVVSAIFPPYLGRRTNRVLRRMVAVARERFDGPLTYGAGTWESVDWRPFDVVGVNHYTDVMTRSGYRQGLRRAASHGKPVLVTEFGCCSYDGAQAKGGSGADIMDWRDLDDRRIKGSHVRDEQVQADHIEYQLDVFETEDVDGAFLCMFIEGDCRWSPDPTRDQDMASFGIVRPPSRESGLDADDGHWEPKAAFHALARRYGADVPAGSR</sequence>
<gene>
    <name evidence="3" type="ORF">GCM10009613_06230</name>
</gene>
<keyword evidence="1" id="KW-1133">Transmembrane helix</keyword>
<evidence type="ECO:0000259" key="2">
    <source>
        <dbReference type="Pfam" id="PF02517"/>
    </source>
</evidence>
<accession>A0ABP4I4C8</accession>
<dbReference type="SUPFAM" id="SSF51445">
    <property type="entry name" value="(Trans)glycosidases"/>
    <property type="match status" value="1"/>
</dbReference>
<dbReference type="InterPro" id="IPR003675">
    <property type="entry name" value="Rce1/LyrA-like_dom"/>
</dbReference>
<evidence type="ECO:0000313" key="3">
    <source>
        <dbReference type="EMBL" id="GAA1381007.1"/>
    </source>
</evidence>
<dbReference type="Gene3D" id="3.20.20.80">
    <property type="entry name" value="Glycosidases"/>
    <property type="match status" value="1"/>
</dbReference>
<feature type="transmembrane region" description="Helical" evidence="1">
    <location>
        <begin position="180"/>
        <end position="204"/>
    </location>
</feature>
<protein>
    <recommendedName>
        <fullName evidence="2">CAAX prenyl protease 2/Lysostaphin resistance protein A-like domain-containing protein</fullName>
    </recommendedName>
</protein>
<keyword evidence="4" id="KW-1185">Reference proteome</keyword>
<feature type="transmembrane region" description="Helical" evidence="1">
    <location>
        <begin position="60"/>
        <end position="83"/>
    </location>
</feature>
<feature type="transmembrane region" description="Helical" evidence="1">
    <location>
        <begin position="95"/>
        <end position="116"/>
    </location>
</feature>
<evidence type="ECO:0000313" key="4">
    <source>
        <dbReference type="Proteomes" id="UP001501414"/>
    </source>
</evidence>
<feature type="transmembrane region" description="Helical" evidence="1">
    <location>
        <begin position="26"/>
        <end position="48"/>
    </location>
</feature>
<dbReference type="Pfam" id="PF02517">
    <property type="entry name" value="Rce1-like"/>
    <property type="match status" value="1"/>
</dbReference>
<reference evidence="4" key="1">
    <citation type="journal article" date="2019" name="Int. J. Syst. Evol. Microbiol.">
        <title>The Global Catalogue of Microorganisms (GCM) 10K type strain sequencing project: providing services to taxonomists for standard genome sequencing and annotation.</title>
        <authorList>
            <consortium name="The Broad Institute Genomics Platform"/>
            <consortium name="The Broad Institute Genome Sequencing Center for Infectious Disease"/>
            <person name="Wu L."/>
            <person name="Ma J."/>
        </authorList>
    </citation>
    <scope>NUCLEOTIDE SEQUENCE [LARGE SCALE GENOMIC DNA]</scope>
    <source>
        <strain evidence="4">JCM 11896</strain>
    </source>
</reference>
<comment type="caution">
    <text evidence="3">The sequence shown here is derived from an EMBL/GenBank/DDBJ whole genome shotgun (WGS) entry which is preliminary data.</text>
</comment>
<dbReference type="InterPro" id="IPR017853">
    <property type="entry name" value="GH"/>
</dbReference>
<keyword evidence="1" id="KW-0472">Membrane</keyword>
<name>A0ABP4I4C8_9PSEU</name>
<feature type="transmembrane region" description="Helical" evidence="1">
    <location>
        <begin position="210"/>
        <end position="230"/>
    </location>
</feature>